<dbReference type="InterPro" id="IPR001452">
    <property type="entry name" value="SH3_domain"/>
</dbReference>
<name>A0A2S2QQC6_9HEMI</name>
<dbReference type="OrthoDB" id="445362at2759"/>
<proteinExistence type="predicted"/>
<dbReference type="PROSITE" id="PS50002">
    <property type="entry name" value="SH3"/>
    <property type="match status" value="1"/>
</dbReference>
<feature type="domain" description="SH3" evidence="3">
    <location>
        <begin position="14"/>
        <end position="77"/>
    </location>
</feature>
<protein>
    <submittedName>
        <fullName evidence="4 6">NCK-interacting protein with SH3 domain</fullName>
    </submittedName>
</protein>
<evidence type="ECO:0000259" key="3">
    <source>
        <dbReference type="PROSITE" id="PS50002"/>
    </source>
</evidence>
<evidence type="ECO:0000313" key="6">
    <source>
        <dbReference type="RefSeq" id="XP_025407065.1"/>
    </source>
</evidence>
<dbReference type="AlphaFoldDB" id="A0A2S2QQC6"/>
<dbReference type="SUPFAM" id="SSF50044">
    <property type="entry name" value="SH3-domain"/>
    <property type="match status" value="1"/>
</dbReference>
<dbReference type="SMART" id="SM00326">
    <property type="entry name" value="SH3"/>
    <property type="match status" value="1"/>
</dbReference>
<dbReference type="GO" id="GO:0006897">
    <property type="term" value="P:endocytosis"/>
    <property type="evidence" value="ECO:0007669"/>
    <property type="project" value="TreeGrafter"/>
</dbReference>
<evidence type="ECO:0000313" key="5">
    <source>
        <dbReference type="Proteomes" id="UP000694846"/>
    </source>
</evidence>
<keyword evidence="5" id="KW-1185">Reference proteome</keyword>
<organism evidence="4">
    <name type="scientific">Sipha flava</name>
    <name type="common">yellow sugarcane aphid</name>
    <dbReference type="NCBI Taxonomy" id="143950"/>
    <lineage>
        <taxon>Eukaryota</taxon>
        <taxon>Metazoa</taxon>
        <taxon>Ecdysozoa</taxon>
        <taxon>Arthropoda</taxon>
        <taxon>Hexapoda</taxon>
        <taxon>Insecta</taxon>
        <taxon>Pterygota</taxon>
        <taxon>Neoptera</taxon>
        <taxon>Paraneoptera</taxon>
        <taxon>Hemiptera</taxon>
        <taxon>Sternorrhyncha</taxon>
        <taxon>Aphidomorpha</taxon>
        <taxon>Aphidoidea</taxon>
        <taxon>Aphididae</taxon>
        <taxon>Sipha</taxon>
    </lineage>
</organism>
<dbReference type="EMBL" id="GGMS01010728">
    <property type="protein sequence ID" value="MBY79931.1"/>
    <property type="molecule type" value="Transcribed_RNA"/>
</dbReference>
<dbReference type="Gene3D" id="2.30.30.40">
    <property type="entry name" value="SH3 Domains"/>
    <property type="match status" value="1"/>
</dbReference>
<dbReference type="PANTHER" id="PTHR13357">
    <property type="entry name" value="SH3 ADAPTER PROTEIN SPIN90 NCK INTERACTING PROTEIN WITH SH3 DOMAIN"/>
    <property type="match status" value="1"/>
</dbReference>
<dbReference type="RefSeq" id="XP_025407065.1">
    <property type="nucleotide sequence ID" value="XM_025551280.1"/>
</dbReference>
<evidence type="ECO:0000256" key="2">
    <source>
        <dbReference type="PROSITE-ProRule" id="PRU00192"/>
    </source>
</evidence>
<dbReference type="Pfam" id="PF09431">
    <property type="entry name" value="SPIN90_LRD"/>
    <property type="match status" value="1"/>
</dbReference>
<dbReference type="Proteomes" id="UP000694846">
    <property type="component" value="Unplaced"/>
</dbReference>
<dbReference type="InterPro" id="IPR036028">
    <property type="entry name" value="SH3-like_dom_sf"/>
</dbReference>
<dbReference type="GO" id="GO:0071933">
    <property type="term" value="F:Arp2/3 complex binding"/>
    <property type="evidence" value="ECO:0007669"/>
    <property type="project" value="TreeGrafter"/>
</dbReference>
<evidence type="ECO:0000313" key="4">
    <source>
        <dbReference type="EMBL" id="MBY79931.1"/>
    </source>
</evidence>
<gene>
    <name evidence="4" type="primary">Nckipsd</name>
    <name evidence="6" type="synonym">LOC112681012</name>
    <name evidence="4" type="ORF">g.64622</name>
</gene>
<reference evidence="4" key="1">
    <citation type="submission" date="2018-04" db="EMBL/GenBank/DDBJ databases">
        <title>Transcriptome assembly of Sipha flava.</title>
        <authorList>
            <person name="Scully E.D."/>
            <person name="Geib S.M."/>
            <person name="Palmer N.A."/>
            <person name="Koch K."/>
            <person name="Bradshaw J."/>
            <person name="Heng-Moss T."/>
            <person name="Sarath G."/>
        </authorList>
    </citation>
    <scope>NUCLEOTIDE SEQUENCE</scope>
</reference>
<dbReference type="InterPro" id="IPR018556">
    <property type="entry name" value="SPIN90/Ldb17_LRD"/>
</dbReference>
<reference evidence="6" key="2">
    <citation type="submission" date="2025-04" db="UniProtKB">
        <authorList>
            <consortium name="RefSeq"/>
        </authorList>
    </citation>
    <scope>IDENTIFICATION</scope>
    <source>
        <tissue evidence="6">Whole body</tissue>
    </source>
</reference>
<dbReference type="PANTHER" id="PTHR13357:SF1">
    <property type="entry name" value="NCK-INTERACTING PROTEIN WITH SH3 DOMAIN"/>
    <property type="match status" value="1"/>
</dbReference>
<evidence type="ECO:0000256" key="1">
    <source>
        <dbReference type="ARBA" id="ARBA00022443"/>
    </source>
</evidence>
<dbReference type="Pfam" id="PF00018">
    <property type="entry name" value="SH3_1"/>
    <property type="match status" value="1"/>
</dbReference>
<accession>A0A2S2QQC6</accession>
<sequence>MIRSRLNMNDTSECSYEMLKALYDYEDSTSERTLDFKTNDEFFIYRDIADKKSWCLVINHTGDLGYVPYNYVKTIYVKDTHVLTFLEKCLLTIQQKLDVNDNSSDQYKLYESLLRRQKQFKQKTITHNILDTPVQNKTIDKCNQTELSEQTLNEIQKINCIPQRPKEITIPDIYEIVQQVRNHTGLSYNFSQVAVSVMIQYLSNLVDEPAKSCLNNVRDIIDTFPPTSSTLPVECLENTKDGLCMQQLLANLTAAKEDSQQRSWQIYDDHVQIEDYLIELTSILKNGDPMVINHILKIDQYTSINNLLGYYQMELRWVIQKRLLEIFSELCKLNFVVVEIIINSILPMELARDFQNDKDDFNKQIVLAEFLTLILSVGETLPTSCFDYMNLDFVTKVLIEIEDNELKSSNDEKKTECLINLLLSYNLQFPNIESNITLTGLAQRDNAKVLTENLLILLNIEKDPVQILKLKKKPKNSVEKLLNDILADSKTAKLFYVNDIEVLVDIIIRQLLNISSNEKARTSYLELCKNVIFNTEYLERGHKLSDLSNCLQEILADDSSCTKDQDIAIIKEIYLKYPDYFK</sequence>
<keyword evidence="1 2" id="KW-0728">SH3 domain</keyword>
<dbReference type="InterPro" id="IPR030125">
    <property type="entry name" value="SPIN90/Ldb17"/>
</dbReference>